<proteinExistence type="inferred from homology"/>
<dbReference type="KEGG" id="pxi:J5O05_02805"/>
<evidence type="ECO:0000256" key="7">
    <source>
        <dbReference type="ARBA" id="ARBA00022989"/>
    </source>
</evidence>
<evidence type="ECO:0000313" key="15">
    <source>
        <dbReference type="EMBL" id="QTH71883.1"/>
    </source>
</evidence>
<evidence type="ECO:0000256" key="8">
    <source>
        <dbReference type="ARBA" id="ARBA00023136"/>
    </source>
</evidence>
<dbReference type="GO" id="GO:0005886">
    <property type="term" value="C:plasma membrane"/>
    <property type="evidence" value="ECO:0007669"/>
    <property type="project" value="UniProtKB-SubCell"/>
</dbReference>
<reference evidence="15" key="1">
    <citation type="submission" date="2021-03" db="EMBL/GenBank/DDBJ databases">
        <title>Complete Genome of Pseudoalteromonas xiamenensis STKMTI.2, a new potential marine bacterium producing anti-Vibrio compounds.</title>
        <authorList>
            <person name="Handayani D.P."/>
            <person name="Isnansetyo A."/>
            <person name="Istiqomah I."/>
            <person name="Jumina J."/>
        </authorList>
    </citation>
    <scope>NUCLEOTIDE SEQUENCE</scope>
    <source>
        <strain evidence="15">STKMTI.2</strain>
    </source>
</reference>
<feature type="domain" description="Methyl-accepting transducer" evidence="13">
    <location>
        <begin position="243"/>
        <end position="479"/>
    </location>
</feature>
<dbReference type="EMBL" id="CP072133">
    <property type="protein sequence ID" value="QTH71883.1"/>
    <property type="molecule type" value="Genomic_DNA"/>
</dbReference>
<evidence type="ECO:0000256" key="11">
    <source>
        <dbReference type="PROSITE-ProRule" id="PRU00284"/>
    </source>
</evidence>
<evidence type="ECO:0000256" key="5">
    <source>
        <dbReference type="ARBA" id="ARBA00022519"/>
    </source>
</evidence>
<evidence type="ECO:0000256" key="9">
    <source>
        <dbReference type="ARBA" id="ARBA00023224"/>
    </source>
</evidence>
<dbReference type="InterPro" id="IPR001610">
    <property type="entry name" value="PAC"/>
</dbReference>
<feature type="domain" description="PAS" evidence="14">
    <location>
        <begin position="25"/>
        <end position="76"/>
    </location>
</feature>
<keyword evidence="9 11" id="KW-0807">Transducer</keyword>
<organism evidence="15 16">
    <name type="scientific">Pseudoalteromonas xiamenensis</name>
    <dbReference type="NCBI Taxonomy" id="882626"/>
    <lineage>
        <taxon>Bacteria</taxon>
        <taxon>Pseudomonadati</taxon>
        <taxon>Pseudomonadota</taxon>
        <taxon>Gammaproteobacteria</taxon>
        <taxon>Alteromonadales</taxon>
        <taxon>Pseudoalteromonadaceae</taxon>
        <taxon>Pseudoalteromonas</taxon>
    </lineage>
</organism>
<comment type="subcellular location">
    <subcellularLocation>
        <location evidence="1">Cell inner membrane</location>
        <topology evidence="1">Multi-pass membrane protein</topology>
    </subcellularLocation>
</comment>
<comment type="similarity">
    <text evidence="10">Belongs to the methyl-accepting chemotaxis (MCP) protein family.</text>
</comment>
<dbReference type="PANTHER" id="PTHR32089">
    <property type="entry name" value="METHYL-ACCEPTING CHEMOTAXIS PROTEIN MCPB"/>
    <property type="match status" value="1"/>
</dbReference>
<dbReference type="SUPFAM" id="SSF58104">
    <property type="entry name" value="Methyl-accepting chemotaxis protein (MCP) signaling domain"/>
    <property type="match status" value="1"/>
</dbReference>
<dbReference type="Gene3D" id="1.10.287.950">
    <property type="entry name" value="Methyl-accepting chemotaxis protein"/>
    <property type="match status" value="1"/>
</dbReference>
<protein>
    <submittedName>
        <fullName evidence="15">Methyl-accepting chemotaxis protein</fullName>
    </submittedName>
</protein>
<keyword evidence="16" id="KW-1185">Reference proteome</keyword>
<dbReference type="SMART" id="SM00091">
    <property type="entry name" value="PAS"/>
    <property type="match status" value="1"/>
</dbReference>
<dbReference type="GO" id="GO:0052131">
    <property type="term" value="P:positive aerotaxis"/>
    <property type="evidence" value="ECO:0007669"/>
    <property type="project" value="UniProtKB-ARBA"/>
</dbReference>
<dbReference type="RefSeq" id="WP_208843506.1">
    <property type="nucleotide sequence ID" value="NZ_CP072133.1"/>
</dbReference>
<evidence type="ECO:0000313" key="16">
    <source>
        <dbReference type="Proteomes" id="UP000664904"/>
    </source>
</evidence>
<evidence type="ECO:0000256" key="1">
    <source>
        <dbReference type="ARBA" id="ARBA00004429"/>
    </source>
</evidence>
<dbReference type="InterPro" id="IPR000014">
    <property type="entry name" value="PAS"/>
</dbReference>
<accession>A0A975DHI9</accession>
<dbReference type="AlphaFoldDB" id="A0A975DHI9"/>
<sequence>MRRGQNIIDQEVTYPSDQELVSTTDLRGVTTYANDAFCKIAGYSKEELIGKNHNIVRHPDMPKAAFKELWEKLKAGHSWRGVVKNRCKDGRYYWVDAFVTPIFERGQLVGYQSVRVKPTDEMKRRAQLIYEKINSGKSLSSWREKRNLRTWLSLISTVVAVAASAYFGTALSAFIVLAMIAAIIACNYEELVVTPNKLADQQAEFDSVSRYVYCGTHPFSIAEFNIGMLNAKLRTVLGRVKDSTVTFKDIAVNLDKQSSQTEKGIEAQGLRLQDIATAMAQMSATIGDISENTARTADKVNNTQASCETIRTSMTENTSMVTSLASQVDEAAQTASSLATEADKIGQVMSEIEGIAEQTNLLALNAAIEAARAGEHGRGFAVVADEVRALSSRTQSATTHIHASIKEIQDTLYRWSEVMQSTKSRADGCAQSSLASQNDLEDIFREISEIALSAQEISAAAEQQQVVSTDINSNINNIREFSAENLELSFGVARDAAQLVESAERIKGLLMTFKAQ</sequence>
<dbReference type="NCBIfam" id="TIGR00229">
    <property type="entry name" value="sensory_box"/>
    <property type="match status" value="1"/>
</dbReference>
<evidence type="ECO:0000256" key="6">
    <source>
        <dbReference type="ARBA" id="ARBA00022692"/>
    </source>
</evidence>
<dbReference type="CDD" id="cd00130">
    <property type="entry name" value="PAS"/>
    <property type="match status" value="1"/>
</dbReference>
<dbReference type="Pfam" id="PF00015">
    <property type="entry name" value="MCPsignal"/>
    <property type="match status" value="1"/>
</dbReference>
<dbReference type="SMART" id="SM00283">
    <property type="entry name" value="MA"/>
    <property type="match status" value="1"/>
</dbReference>
<dbReference type="InterPro" id="IPR035965">
    <property type="entry name" value="PAS-like_dom_sf"/>
</dbReference>
<keyword evidence="2" id="KW-1003">Cell membrane</keyword>
<keyword evidence="7 12" id="KW-1133">Transmembrane helix</keyword>
<keyword evidence="8 12" id="KW-0472">Membrane</keyword>
<name>A0A975DHI9_9GAMM</name>
<dbReference type="SMART" id="SM00086">
    <property type="entry name" value="PAC"/>
    <property type="match status" value="1"/>
</dbReference>
<dbReference type="InterPro" id="IPR004089">
    <property type="entry name" value="MCPsignal_dom"/>
</dbReference>
<keyword evidence="6 12" id="KW-0812">Transmembrane</keyword>
<dbReference type="SUPFAM" id="SSF55785">
    <property type="entry name" value="PYP-like sensor domain (PAS domain)"/>
    <property type="match status" value="1"/>
</dbReference>
<dbReference type="InterPro" id="IPR013655">
    <property type="entry name" value="PAS_fold_3"/>
</dbReference>
<evidence type="ECO:0000256" key="10">
    <source>
        <dbReference type="ARBA" id="ARBA00029447"/>
    </source>
</evidence>
<dbReference type="PROSITE" id="PS50111">
    <property type="entry name" value="CHEMOTAXIS_TRANSDUC_2"/>
    <property type="match status" value="1"/>
</dbReference>
<dbReference type="FunFam" id="3.30.450.20:FF:000046">
    <property type="entry name" value="Aerotaxis sensor receptor"/>
    <property type="match status" value="1"/>
</dbReference>
<dbReference type="GO" id="GO:0007165">
    <property type="term" value="P:signal transduction"/>
    <property type="evidence" value="ECO:0007669"/>
    <property type="project" value="UniProtKB-KW"/>
</dbReference>
<dbReference type="PROSITE" id="PS50112">
    <property type="entry name" value="PAS"/>
    <property type="match status" value="1"/>
</dbReference>
<dbReference type="FunFam" id="1.10.287.950:FF:000001">
    <property type="entry name" value="Methyl-accepting chemotaxis sensory transducer"/>
    <property type="match status" value="1"/>
</dbReference>
<evidence type="ECO:0000259" key="13">
    <source>
        <dbReference type="PROSITE" id="PS50111"/>
    </source>
</evidence>
<dbReference type="Pfam" id="PF08447">
    <property type="entry name" value="PAS_3"/>
    <property type="match status" value="1"/>
</dbReference>
<evidence type="ECO:0000256" key="3">
    <source>
        <dbReference type="ARBA" id="ARBA00022481"/>
    </source>
</evidence>
<keyword evidence="5" id="KW-0997">Cell inner membrane</keyword>
<feature type="transmembrane region" description="Helical" evidence="12">
    <location>
        <begin position="151"/>
        <end position="184"/>
    </location>
</feature>
<dbReference type="Gene3D" id="3.30.450.20">
    <property type="entry name" value="PAS domain"/>
    <property type="match status" value="1"/>
</dbReference>
<dbReference type="PANTHER" id="PTHR32089:SF52">
    <property type="entry name" value="CHEMOTAXIS SIGNAL TRANSDUCTION SYSTEM METHYL ACCEPTING SENSORY TRANSDUCER WITH PAS SENSORY DOMAIN"/>
    <property type="match status" value="1"/>
</dbReference>
<evidence type="ECO:0000256" key="2">
    <source>
        <dbReference type="ARBA" id="ARBA00022475"/>
    </source>
</evidence>
<keyword evidence="4" id="KW-0145">Chemotaxis</keyword>
<dbReference type="Proteomes" id="UP000664904">
    <property type="component" value="Chromosome"/>
</dbReference>
<evidence type="ECO:0000256" key="12">
    <source>
        <dbReference type="SAM" id="Phobius"/>
    </source>
</evidence>
<keyword evidence="3" id="KW-0488">Methylation</keyword>
<gene>
    <name evidence="15" type="ORF">J5O05_02805</name>
</gene>
<evidence type="ECO:0000256" key="4">
    <source>
        <dbReference type="ARBA" id="ARBA00022500"/>
    </source>
</evidence>
<evidence type="ECO:0000259" key="14">
    <source>
        <dbReference type="PROSITE" id="PS50112"/>
    </source>
</evidence>